<keyword evidence="3" id="KW-0378">Hydrolase</keyword>
<organism evidence="3 4">
    <name type="scientific">Paracoccus maritimus</name>
    <dbReference type="NCBI Taxonomy" id="2933292"/>
    <lineage>
        <taxon>Bacteria</taxon>
        <taxon>Pseudomonadati</taxon>
        <taxon>Pseudomonadota</taxon>
        <taxon>Alphaproteobacteria</taxon>
        <taxon>Rhodobacterales</taxon>
        <taxon>Paracoccaceae</taxon>
        <taxon>Paracoccus</taxon>
    </lineage>
</organism>
<dbReference type="InterPro" id="IPR015220">
    <property type="entry name" value="Glucodextranase_N"/>
</dbReference>
<dbReference type="PANTHER" id="PTHR31616">
    <property type="entry name" value="TREHALASE"/>
    <property type="match status" value="1"/>
</dbReference>
<dbReference type="GO" id="GO:0016787">
    <property type="term" value="F:hydrolase activity"/>
    <property type="evidence" value="ECO:0007669"/>
    <property type="project" value="UniProtKB-KW"/>
</dbReference>
<feature type="domain" description="GH15-like" evidence="1">
    <location>
        <begin position="293"/>
        <end position="361"/>
    </location>
</feature>
<evidence type="ECO:0000313" key="3">
    <source>
        <dbReference type="EMBL" id="MCT4334739.1"/>
    </source>
</evidence>
<feature type="domain" description="Glucodextranase N-terminal" evidence="2">
    <location>
        <begin position="11"/>
        <end position="266"/>
    </location>
</feature>
<gene>
    <name evidence="3" type="ORF">MU516_17975</name>
</gene>
<feature type="domain" description="GH15-like" evidence="1">
    <location>
        <begin position="381"/>
        <end position="590"/>
    </location>
</feature>
<evidence type="ECO:0000259" key="1">
    <source>
        <dbReference type="Pfam" id="PF00723"/>
    </source>
</evidence>
<dbReference type="SUPFAM" id="SSF48208">
    <property type="entry name" value="Six-hairpin glycosidases"/>
    <property type="match status" value="1"/>
</dbReference>
<dbReference type="InterPro" id="IPR011613">
    <property type="entry name" value="GH15-like"/>
</dbReference>
<dbReference type="SUPFAM" id="SSF74650">
    <property type="entry name" value="Galactose mutarotase-like"/>
    <property type="match status" value="1"/>
</dbReference>
<name>A0ABT2KFH8_9RHOB</name>
<dbReference type="InterPro" id="IPR012341">
    <property type="entry name" value="6hp_glycosidase-like_sf"/>
</dbReference>
<dbReference type="RefSeq" id="WP_260278618.1">
    <property type="nucleotide sequence ID" value="NZ_JANAVZ010000018.1"/>
</dbReference>
<keyword evidence="4" id="KW-1185">Reference proteome</keyword>
<dbReference type="Gene3D" id="2.70.98.10">
    <property type="match status" value="1"/>
</dbReference>
<comment type="caution">
    <text evidence="3">The sequence shown here is derived from an EMBL/GenBank/DDBJ whole genome shotgun (WGS) entry which is preliminary data.</text>
</comment>
<accession>A0ABT2KFH8</accession>
<dbReference type="Pfam" id="PF09137">
    <property type="entry name" value="Glucodextran_N"/>
    <property type="match status" value="1"/>
</dbReference>
<dbReference type="Proteomes" id="UP001320702">
    <property type="component" value="Unassembled WGS sequence"/>
</dbReference>
<evidence type="ECO:0000259" key="2">
    <source>
        <dbReference type="Pfam" id="PF09137"/>
    </source>
</evidence>
<dbReference type="Gene3D" id="1.50.10.10">
    <property type="match status" value="1"/>
</dbReference>
<dbReference type="InterPro" id="IPR011013">
    <property type="entry name" value="Gal_mutarotase_sf_dom"/>
</dbReference>
<proteinExistence type="predicted"/>
<dbReference type="CDD" id="cd07430">
    <property type="entry name" value="GH15_N"/>
    <property type="match status" value="1"/>
</dbReference>
<dbReference type="InterPro" id="IPR008928">
    <property type="entry name" value="6-hairpin_glycosidase_sf"/>
</dbReference>
<evidence type="ECO:0000313" key="4">
    <source>
        <dbReference type="Proteomes" id="UP001320702"/>
    </source>
</evidence>
<sequence>MTCEAGSQSLAPGAPGISPTWSSSDKDFVTSALGIGRVWATIGHGALNEVYWPSTGEPRLRDLTFYLVAKDESGNWLDLKRERRYRLEQPDPACPLTTVVHEGEKDGVPYRLDLEFLPDTDRDVLLIRYSVDGPWTVVAIMAPRLDGEGVDMTAWIENGALMAAGPSTSPTICLRSRDGFAQASVGFAGTSDGWQDLNHHGRVTWSYARADHGNVALTGALTAAEGVLALAFGESPTAAQTLARSAHATRFEDARDRFRTQWTNWNAGLAGFDAGPSLKTGKQVSKELTAKVRELAIRSATVLKAHEDRSYPGALVASLSTPWGSSTNTLGGYHLVWPRDTVLTAFAFIALGLPDDAVRILGHLVATQCPDGHWTQNAYPSGEPFWTGIQLDEAGFPILLAAKMREEGIALPHGTTDMVRRATTFIARNGPSSQQDRWEENPGINPFTLSVAIAALVAAEPWLDADAAAEALDLADDWCFRIEEWCWVDHSRWTEATGATGHYIRISPDGGRKTGDVSLGNRNGETIAVADLVSMEFSYLTRLGLRAPNDPHMIETLKVVDHVLATATPSGTIYHRYNEDGYGEYADGAPYDGAGIGRGWPFLVGERGHLALDQGEAADPFLATMTACASSGGLLPEQVWDTDPIAERGLFPGRPSGSAMPLLWTHAEFIKLLTARRDGRPAERLACVAERYAKSRPPSASRWRDGAPLASLPHGRDLVIEDTRPFTLHFGLGGWGAPQDRAARQGAFGLWRVHLSADETAGHDAVVFTRAHGDAWEGVNHRVTFEQEDRNGRG</sequence>
<dbReference type="InterPro" id="IPR014718">
    <property type="entry name" value="GH-type_carb-bd"/>
</dbReference>
<dbReference type="EMBL" id="JANAVZ010000018">
    <property type="protein sequence ID" value="MCT4334739.1"/>
    <property type="molecule type" value="Genomic_DNA"/>
</dbReference>
<dbReference type="PANTHER" id="PTHR31616:SF0">
    <property type="entry name" value="GLUCAN 1,4-ALPHA-GLUCOSIDASE"/>
    <property type="match status" value="1"/>
</dbReference>
<reference evidence="3 4" key="1">
    <citation type="submission" date="2022-04" db="EMBL/GenBank/DDBJ databases">
        <title>Paracoccus sp. YLB-12 draft genome sequence.</title>
        <authorList>
            <person name="Yu L."/>
        </authorList>
    </citation>
    <scope>NUCLEOTIDE SEQUENCE [LARGE SCALE GENOMIC DNA]</scope>
    <source>
        <strain evidence="3 4">YLB-12</strain>
    </source>
</reference>
<dbReference type="Pfam" id="PF00723">
    <property type="entry name" value="Glyco_hydro_15"/>
    <property type="match status" value="2"/>
</dbReference>
<protein>
    <submittedName>
        <fullName evidence="3">Glycoside hydrolase family 15 protein</fullName>
    </submittedName>
</protein>